<dbReference type="STRING" id="152268.A6K24_18140"/>
<sequence length="477" mass="54619">MNRLQKANDYIKENKHKTNNRPLFHFSPEIGWINDPNGFSFYKGKYQLFYQYYPYDIVWNDMHWGHATTNDFVNWEYLPVAMANDKAYDANGCFSGSAIEKDGKLYLIYTGHIDPNLGFDKDESQIAERQCVAVSEDGIHFKKSKLNPVIGEKELPDGYLICDFRDPKVLERDGEYYCVLAVRNAKRRGEIIMFQSKDLLQWSFHSSIFQMPCKENTLLECPDLFHLDGKDILIFSEMPCDPEFDGEVEKKTSYVIGHMDFENGAFNPEAKGLLDYATFYAPQTTDGQNGERLLIGWMHRWTKATPPKEYGYNGMMSLPRKLHIKNNTLIQQAYISHDDYFTPVAVHEHVSLNEDLHIESGRTGYLSLSLLSKSGSFVVELNKKETTATRVSVDPSSNSVVITSDYGDSEPITVRDCFNNEENTLEFYVDLHSIEIFVNKGEKVATFTAYEKEKGTSIVLSGKGAQLKEVRYEAFSS</sequence>
<dbReference type="AlphaFoldDB" id="A0A179T3J2"/>
<evidence type="ECO:0000256" key="1">
    <source>
        <dbReference type="ARBA" id="ARBA00009902"/>
    </source>
</evidence>
<dbReference type="SMART" id="SM00640">
    <property type="entry name" value="Glyco_32"/>
    <property type="match status" value="1"/>
</dbReference>
<evidence type="ECO:0000256" key="5">
    <source>
        <dbReference type="RuleBase" id="RU362110"/>
    </source>
</evidence>
<keyword evidence="9" id="KW-1185">Reference proteome</keyword>
<dbReference type="RefSeq" id="WP_083964507.1">
    <property type="nucleotide sequence ID" value="NZ_LWSG01000006.1"/>
</dbReference>
<name>A0A179T3J2_9BACI</name>
<dbReference type="Proteomes" id="UP000078534">
    <property type="component" value="Unassembled WGS sequence"/>
</dbReference>
<dbReference type="InterPro" id="IPR013189">
    <property type="entry name" value="Glyco_hydro_32_C"/>
</dbReference>
<evidence type="ECO:0000259" key="7">
    <source>
        <dbReference type="Pfam" id="PF08244"/>
    </source>
</evidence>
<dbReference type="Pfam" id="PF00251">
    <property type="entry name" value="Glyco_hydro_32N"/>
    <property type="match status" value="1"/>
</dbReference>
<dbReference type="EC" id="3.2.1.26" evidence="2"/>
<evidence type="ECO:0000256" key="3">
    <source>
        <dbReference type="ARBA" id="ARBA00022801"/>
    </source>
</evidence>
<dbReference type="InterPro" id="IPR013320">
    <property type="entry name" value="ConA-like_dom_sf"/>
</dbReference>
<dbReference type="Pfam" id="PF08244">
    <property type="entry name" value="Glyco_hydro_32C"/>
    <property type="match status" value="1"/>
</dbReference>
<keyword evidence="4 5" id="KW-0326">Glycosidase</keyword>
<comment type="caution">
    <text evidence="8">The sequence shown here is derived from an EMBL/GenBank/DDBJ whole genome shotgun (WGS) entry which is preliminary data.</text>
</comment>
<protein>
    <recommendedName>
        <fullName evidence="2">beta-fructofuranosidase</fullName>
        <ecNumber evidence="2">3.2.1.26</ecNumber>
    </recommendedName>
</protein>
<organism evidence="8 9">
    <name type="scientific">Metabacillus litoralis</name>
    <dbReference type="NCBI Taxonomy" id="152268"/>
    <lineage>
        <taxon>Bacteria</taxon>
        <taxon>Bacillati</taxon>
        <taxon>Bacillota</taxon>
        <taxon>Bacilli</taxon>
        <taxon>Bacillales</taxon>
        <taxon>Bacillaceae</taxon>
        <taxon>Metabacillus</taxon>
    </lineage>
</organism>
<evidence type="ECO:0000313" key="9">
    <source>
        <dbReference type="Proteomes" id="UP000078534"/>
    </source>
</evidence>
<dbReference type="CDD" id="cd08996">
    <property type="entry name" value="GH32_FFase"/>
    <property type="match status" value="1"/>
</dbReference>
<dbReference type="SUPFAM" id="SSF49899">
    <property type="entry name" value="Concanavalin A-like lectins/glucanases"/>
    <property type="match status" value="1"/>
</dbReference>
<evidence type="ECO:0000259" key="6">
    <source>
        <dbReference type="Pfam" id="PF00251"/>
    </source>
</evidence>
<dbReference type="EMBL" id="LWSG01000006">
    <property type="protein sequence ID" value="OAS87968.1"/>
    <property type="molecule type" value="Genomic_DNA"/>
</dbReference>
<evidence type="ECO:0000256" key="4">
    <source>
        <dbReference type="ARBA" id="ARBA00023295"/>
    </source>
</evidence>
<dbReference type="Gene3D" id="2.115.10.20">
    <property type="entry name" value="Glycosyl hydrolase domain, family 43"/>
    <property type="match status" value="1"/>
</dbReference>
<feature type="domain" description="Glycosyl hydrolase family 32 N-terminal" evidence="6">
    <location>
        <begin position="25"/>
        <end position="332"/>
    </location>
</feature>
<evidence type="ECO:0000313" key="8">
    <source>
        <dbReference type="EMBL" id="OAS87968.1"/>
    </source>
</evidence>
<dbReference type="SUPFAM" id="SSF75005">
    <property type="entry name" value="Arabinanase/levansucrase/invertase"/>
    <property type="match status" value="1"/>
</dbReference>
<dbReference type="InterPro" id="IPR023296">
    <property type="entry name" value="Glyco_hydro_beta-prop_sf"/>
</dbReference>
<proteinExistence type="inferred from homology"/>
<dbReference type="PANTHER" id="PTHR43101">
    <property type="entry name" value="BETA-FRUCTOSIDASE"/>
    <property type="match status" value="1"/>
</dbReference>
<dbReference type="PANTHER" id="PTHR43101:SF1">
    <property type="entry name" value="BETA-FRUCTOSIDASE"/>
    <property type="match status" value="1"/>
</dbReference>
<gene>
    <name evidence="8" type="ORF">A6K24_18140</name>
</gene>
<comment type="similarity">
    <text evidence="1 5">Belongs to the glycosyl hydrolase 32 family.</text>
</comment>
<keyword evidence="3 5" id="KW-0378">Hydrolase</keyword>
<dbReference type="InterPro" id="IPR001362">
    <property type="entry name" value="Glyco_hydro_32"/>
</dbReference>
<dbReference type="Gene3D" id="2.60.120.560">
    <property type="entry name" value="Exo-inulinase, domain 1"/>
    <property type="match status" value="1"/>
</dbReference>
<evidence type="ECO:0000256" key="2">
    <source>
        <dbReference type="ARBA" id="ARBA00012758"/>
    </source>
</evidence>
<dbReference type="GO" id="GO:0005975">
    <property type="term" value="P:carbohydrate metabolic process"/>
    <property type="evidence" value="ECO:0007669"/>
    <property type="project" value="InterPro"/>
</dbReference>
<dbReference type="PROSITE" id="PS00609">
    <property type="entry name" value="GLYCOSYL_HYDROL_F32"/>
    <property type="match status" value="1"/>
</dbReference>
<dbReference type="GO" id="GO:0004564">
    <property type="term" value="F:beta-fructofuranosidase activity"/>
    <property type="evidence" value="ECO:0007669"/>
    <property type="project" value="UniProtKB-EC"/>
</dbReference>
<dbReference type="InterPro" id="IPR018053">
    <property type="entry name" value="Glyco_hydro_32_AS"/>
</dbReference>
<reference evidence="9" key="1">
    <citation type="submission" date="2016-04" db="EMBL/GenBank/DDBJ databases">
        <authorList>
            <person name="Lyu Z."/>
            <person name="Lyu W."/>
        </authorList>
    </citation>
    <scope>NUCLEOTIDE SEQUENCE [LARGE SCALE GENOMIC DNA]</scope>
    <source>
        <strain evidence="9">C44</strain>
    </source>
</reference>
<dbReference type="OrthoDB" id="9759709at2"/>
<dbReference type="InterPro" id="IPR051214">
    <property type="entry name" value="GH32_Enzymes"/>
</dbReference>
<feature type="domain" description="Glycosyl hydrolase family 32 C-terminal" evidence="7">
    <location>
        <begin position="365"/>
        <end position="468"/>
    </location>
</feature>
<accession>A0A179T3J2</accession>
<dbReference type="InterPro" id="IPR013148">
    <property type="entry name" value="Glyco_hydro_32_N"/>
</dbReference>